<dbReference type="InterPro" id="IPR036296">
    <property type="entry name" value="SKP1-like_dim_sf"/>
</dbReference>
<dbReference type="InterPro" id="IPR001232">
    <property type="entry name" value="SKP1-like"/>
</dbReference>
<dbReference type="SUPFAM" id="SSF54695">
    <property type="entry name" value="POZ domain"/>
    <property type="match status" value="2"/>
</dbReference>
<evidence type="ECO:0008006" key="8">
    <source>
        <dbReference type="Google" id="ProtNLM"/>
    </source>
</evidence>
<dbReference type="PANTHER" id="PTHR11165">
    <property type="entry name" value="SKP1"/>
    <property type="match status" value="1"/>
</dbReference>
<dbReference type="InterPro" id="IPR011333">
    <property type="entry name" value="SKP1/BTB/POZ_sf"/>
</dbReference>
<dbReference type="InterPro" id="IPR016897">
    <property type="entry name" value="SKP1"/>
</dbReference>
<name>A0ABQ7X426_BRANA</name>
<feature type="domain" description="SKP1 component dimerisation" evidence="4">
    <location>
        <begin position="128"/>
        <end position="174"/>
    </location>
</feature>
<evidence type="ECO:0000259" key="5">
    <source>
        <dbReference type="Pfam" id="PF03931"/>
    </source>
</evidence>
<evidence type="ECO:0000256" key="2">
    <source>
        <dbReference type="ARBA" id="ARBA00009993"/>
    </source>
</evidence>
<dbReference type="SMART" id="SM00512">
    <property type="entry name" value="Skp1"/>
    <property type="match status" value="2"/>
</dbReference>
<dbReference type="Pfam" id="PF01466">
    <property type="entry name" value="Skp1"/>
    <property type="match status" value="2"/>
</dbReference>
<dbReference type="InterPro" id="IPR016073">
    <property type="entry name" value="Skp1_comp_POZ"/>
</dbReference>
<evidence type="ECO:0000313" key="7">
    <source>
        <dbReference type="Proteomes" id="UP000824890"/>
    </source>
</evidence>
<evidence type="ECO:0000256" key="1">
    <source>
        <dbReference type="ARBA" id="ARBA00004906"/>
    </source>
</evidence>
<gene>
    <name evidence="6" type="ORF">HID58_095360</name>
</gene>
<sequence length="343" mass="38405">MITNSPTFVFIHHFPLYLLEYSATMSKKITLKSSDGISFQVDEAVALMSPRIKRMIEDDRTGNGITIPNVNSAALAKVIEYCKKHVEANADDTELKAWDLDFARALEGLDKDAFFAVASAAHFLNIGGLFDLTCKTVAEMVRGKTVDQIRDIFHIKNDYTDAEEAKMRKENAWAFDSEGKSFEVDEAVALECQTIKNMIEDDCTDGGIPLANVNSATLAKVIEYCKKHVEAAAEAHAGDKDTYGANEDIELKTWDADFVKVDQPLLFDLMLAANFLIIPGLLDLTCKTVADMMRGKTVLQIREIFHIKKDYTDAEESEVRKENAWAFETSKACALRSFWSDLR</sequence>
<keyword evidence="7" id="KW-1185">Reference proteome</keyword>
<reference evidence="6 7" key="1">
    <citation type="submission" date="2021-05" db="EMBL/GenBank/DDBJ databases">
        <title>Genome Assembly of Synthetic Allotetraploid Brassica napus Reveals Homoeologous Exchanges between Subgenomes.</title>
        <authorList>
            <person name="Davis J.T."/>
        </authorList>
    </citation>
    <scope>NUCLEOTIDE SEQUENCE [LARGE SCALE GENOMIC DNA]</scope>
    <source>
        <strain evidence="7">cv. Da-Ae</strain>
        <tissue evidence="6">Seedling</tissue>
    </source>
</reference>
<feature type="domain" description="SKP1 component POZ" evidence="5">
    <location>
        <begin position="177"/>
        <end position="229"/>
    </location>
</feature>
<feature type="domain" description="SKP1 component POZ" evidence="5">
    <location>
        <begin position="27"/>
        <end position="86"/>
    </location>
</feature>
<organism evidence="6 7">
    <name type="scientific">Brassica napus</name>
    <name type="common">Rape</name>
    <dbReference type="NCBI Taxonomy" id="3708"/>
    <lineage>
        <taxon>Eukaryota</taxon>
        <taxon>Viridiplantae</taxon>
        <taxon>Streptophyta</taxon>
        <taxon>Embryophyta</taxon>
        <taxon>Tracheophyta</taxon>
        <taxon>Spermatophyta</taxon>
        <taxon>Magnoliopsida</taxon>
        <taxon>eudicotyledons</taxon>
        <taxon>Gunneridae</taxon>
        <taxon>Pentapetalae</taxon>
        <taxon>rosids</taxon>
        <taxon>malvids</taxon>
        <taxon>Brassicales</taxon>
        <taxon>Brassicaceae</taxon>
        <taxon>Brassiceae</taxon>
        <taxon>Brassica</taxon>
    </lineage>
</organism>
<protein>
    <recommendedName>
        <fullName evidence="8">SKP1-like protein</fullName>
    </recommendedName>
</protein>
<proteinExistence type="inferred from homology"/>
<dbReference type="Gene3D" id="3.30.710.10">
    <property type="entry name" value="Potassium Channel Kv1.1, Chain A"/>
    <property type="match status" value="2"/>
</dbReference>
<comment type="similarity">
    <text evidence="2">Belongs to the SKP1 family.</text>
</comment>
<dbReference type="Proteomes" id="UP000824890">
    <property type="component" value="Unassembled WGS sequence"/>
</dbReference>
<comment type="caution">
    <text evidence="6">The sequence shown here is derived from an EMBL/GenBank/DDBJ whole genome shotgun (WGS) entry which is preliminary data.</text>
</comment>
<dbReference type="EMBL" id="JAGKQM010002000">
    <property type="protein sequence ID" value="KAH0850651.1"/>
    <property type="molecule type" value="Genomic_DNA"/>
</dbReference>
<evidence type="ECO:0000256" key="3">
    <source>
        <dbReference type="ARBA" id="ARBA00022786"/>
    </source>
</evidence>
<accession>A0ABQ7X426</accession>
<comment type="pathway">
    <text evidence="1">Protein modification; protein ubiquitination.</text>
</comment>
<evidence type="ECO:0000313" key="6">
    <source>
        <dbReference type="EMBL" id="KAH0850651.1"/>
    </source>
</evidence>
<dbReference type="SUPFAM" id="SSF81382">
    <property type="entry name" value="Skp1 dimerisation domain-like"/>
    <property type="match status" value="2"/>
</dbReference>
<dbReference type="Pfam" id="PF03931">
    <property type="entry name" value="Skp1_POZ"/>
    <property type="match status" value="2"/>
</dbReference>
<feature type="domain" description="SKP1 component dimerisation" evidence="4">
    <location>
        <begin position="279"/>
        <end position="326"/>
    </location>
</feature>
<dbReference type="CDD" id="cd18322">
    <property type="entry name" value="BTB_POZ_SKP1"/>
    <property type="match status" value="2"/>
</dbReference>
<keyword evidence="3" id="KW-0833">Ubl conjugation pathway</keyword>
<dbReference type="InterPro" id="IPR016072">
    <property type="entry name" value="Skp1_comp_dimer"/>
</dbReference>
<evidence type="ECO:0000259" key="4">
    <source>
        <dbReference type="Pfam" id="PF01466"/>
    </source>
</evidence>